<proteinExistence type="predicted"/>
<dbReference type="Proteomes" id="UP000059680">
    <property type="component" value="Chromosome 7"/>
</dbReference>
<dbReference type="EMBL" id="AP014963">
    <property type="protein sequence ID" value="BAT02272.1"/>
    <property type="molecule type" value="Genomic_DNA"/>
</dbReference>
<evidence type="ECO:0000313" key="2">
    <source>
        <dbReference type="EMBL" id="BAT02272.1"/>
    </source>
</evidence>
<evidence type="ECO:0000256" key="1">
    <source>
        <dbReference type="SAM" id="MobiDB-lite"/>
    </source>
</evidence>
<evidence type="ECO:0000313" key="3">
    <source>
        <dbReference type="Proteomes" id="UP000059680"/>
    </source>
</evidence>
<protein>
    <submittedName>
        <fullName evidence="2">Os07g0574450 protein</fullName>
    </submittedName>
</protein>
<dbReference type="PaxDb" id="39947-A0A0P0X8M9"/>
<accession>A0A0P0X8M9</accession>
<reference evidence="2 3" key="3">
    <citation type="journal article" date="2013" name="Rice">
        <title>Improvement of the Oryza sativa Nipponbare reference genome using next generation sequence and optical map data.</title>
        <authorList>
            <person name="Kawahara Y."/>
            <person name="de la Bastide M."/>
            <person name="Hamilton J.P."/>
            <person name="Kanamori H."/>
            <person name="McCombie W.R."/>
            <person name="Ouyang S."/>
            <person name="Schwartz D.C."/>
            <person name="Tanaka T."/>
            <person name="Wu J."/>
            <person name="Zhou S."/>
            <person name="Childs K.L."/>
            <person name="Davidson R.M."/>
            <person name="Lin H."/>
            <person name="Quesada-Ocampo L."/>
            <person name="Vaillancourt B."/>
            <person name="Sakai H."/>
            <person name="Lee S.S."/>
            <person name="Kim J."/>
            <person name="Numa H."/>
            <person name="Itoh T."/>
            <person name="Buell C.R."/>
            <person name="Matsumoto T."/>
        </authorList>
    </citation>
    <scope>NUCLEOTIDE SEQUENCE [LARGE SCALE GENOMIC DNA]</scope>
    <source>
        <strain evidence="3">cv. Nipponbare</strain>
    </source>
</reference>
<dbReference type="InParanoid" id="A0A0P0X8M9"/>
<sequence length="83" mass="8894">MVASDDGCLWRGSMVVAAVEPPPYVTGREASWNNVGVETGTREEVEQTWWAGASTTAAAGDGGKEEGDRRRVRRSPARGCGRQ</sequence>
<reference evidence="2 3" key="2">
    <citation type="journal article" date="2013" name="Plant Cell Physiol.">
        <title>Rice Annotation Project Database (RAP-DB): an integrative and interactive database for rice genomics.</title>
        <authorList>
            <person name="Sakai H."/>
            <person name="Lee S.S."/>
            <person name="Tanaka T."/>
            <person name="Numa H."/>
            <person name="Kim J."/>
            <person name="Kawahara Y."/>
            <person name="Wakimoto H."/>
            <person name="Yang C.C."/>
            <person name="Iwamoto M."/>
            <person name="Abe T."/>
            <person name="Yamada Y."/>
            <person name="Muto A."/>
            <person name="Inokuchi H."/>
            <person name="Ikemura T."/>
            <person name="Matsumoto T."/>
            <person name="Sasaki T."/>
            <person name="Itoh T."/>
        </authorList>
    </citation>
    <scope>NUCLEOTIDE SEQUENCE [LARGE SCALE GENOMIC DNA]</scope>
    <source>
        <strain evidence="3">cv. Nipponbare</strain>
    </source>
</reference>
<organism evidence="2 3">
    <name type="scientific">Oryza sativa subsp. japonica</name>
    <name type="common">Rice</name>
    <dbReference type="NCBI Taxonomy" id="39947"/>
    <lineage>
        <taxon>Eukaryota</taxon>
        <taxon>Viridiplantae</taxon>
        <taxon>Streptophyta</taxon>
        <taxon>Embryophyta</taxon>
        <taxon>Tracheophyta</taxon>
        <taxon>Spermatophyta</taxon>
        <taxon>Magnoliopsida</taxon>
        <taxon>Liliopsida</taxon>
        <taxon>Poales</taxon>
        <taxon>Poaceae</taxon>
        <taxon>BOP clade</taxon>
        <taxon>Oryzoideae</taxon>
        <taxon>Oryzeae</taxon>
        <taxon>Oryzinae</taxon>
        <taxon>Oryza</taxon>
        <taxon>Oryza sativa</taxon>
    </lineage>
</organism>
<dbReference type="AlphaFoldDB" id="A0A0P0X8M9"/>
<name>A0A0P0X8M9_ORYSJ</name>
<gene>
    <name evidence="2" type="ordered locus">Os07g0574450</name>
    <name evidence="2" type="ORF">OSNPB_070574450</name>
</gene>
<feature type="region of interest" description="Disordered" evidence="1">
    <location>
        <begin position="42"/>
        <end position="83"/>
    </location>
</feature>
<keyword evidence="3" id="KW-1185">Reference proteome</keyword>
<reference evidence="3" key="1">
    <citation type="journal article" date="2005" name="Nature">
        <title>The map-based sequence of the rice genome.</title>
        <authorList>
            <consortium name="International rice genome sequencing project (IRGSP)"/>
            <person name="Matsumoto T."/>
            <person name="Wu J."/>
            <person name="Kanamori H."/>
            <person name="Katayose Y."/>
            <person name="Fujisawa M."/>
            <person name="Namiki N."/>
            <person name="Mizuno H."/>
            <person name="Yamamoto K."/>
            <person name="Antonio B.A."/>
            <person name="Baba T."/>
            <person name="Sakata K."/>
            <person name="Nagamura Y."/>
            <person name="Aoki H."/>
            <person name="Arikawa K."/>
            <person name="Arita K."/>
            <person name="Bito T."/>
            <person name="Chiden Y."/>
            <person name="Fujitsuka N."/>
            <person name="Fukunaka R."/>
            <person name="Hamada M."/>
            <person name="Harada C."/>
            <person name="Hayashi A."/>
            <person name="Hijishita S."/>
            <person name="Honda M."/>
            <person name="Hosokawa S."/>
            <person name="Ichikawa Y."/>
            <person name="Idonuma A."/>
            <person name="Iijima M."/>
            <person name="Ikeda M."/>
            <person name="Ikeno M."/>
            <person name="Ito K."/>
            <person name="Ito S."/>
            <person name="Ito T."/>
            <person name="Ito Y."/>
            <person name="Ito Y."/>
            <person name="Iwabuchi A."/>
            <person name="Kamiya K."/>
            <person name="Karasawa W."/>
            <person name="Kurita K."/>
            <person name="Katagiri S."/>
            <person name="Kikuta A."/>
            <person name="Kobayashi H."/>
            <person name="Kobayashi N."/>
            <person name="Machita K."/>
            <person name="Maehara T."/>
            <person name="Masukawa M."/>
            <person name="Mizubayashi T."/>
            <person name="Mukai Y."/>
            <person name="Nagasaki H."/>
            <person name="Nagata Y."/>
            <person name="Naito S."/>
            <person name="Nakashima M."/>
            <person name="Nakama Y."/>
            <person name="Nakamichi Y."/>
            <person name="Nakamura M."/>
            <person name="Meguro A."/>
            <person name="Negishi M."/>
            <person name="Ohta I."/>
            <person name="Ohta T."/>
            <person name="Okamoto M."/>
            <person name="Ono N."/>
            <person name="Saji S."/>
            <person name="Sakaguchi M."/>
            <person name="Sakai K."/>
            <person name="Shibata M."/>
            <person name="Shimokawa T."/>
            <person name="Song J."/>
            <person name="Takazaki Y."/>
            <person name="Terasawa K."/>
            <person name="Tsugane M."/>
            <person name="Tsuji K."/>
            <person name="Ueda S."/>
            <person name="Waki K."/>
            <person name="Yamagata H."/>
            <person name="Yamamoto M."/>
            <person name="Yamamoto S."/>
            <person name="Yamane H."/>
            <person name="Yoshiki S."/>
            <person name="Yoshihara R."/>
            <person name="Yukawa K."/>
            <person name="Zhong H."/>
            <person name="Yano M."/>
            <person name="Yuan Q."/>
            <person name="Ouyang S."/>
            <person name="Liu J."/>
            <person name="Jones K.M."/>
            <person name="Gansberger K."/>
            <person name="Moffat K."/>
            <person name="Hill J."/>
            <person name="Bera J."/>
            <person name="Fadrosh D."/>
            <person name="Jin S."/>
            <person name="Johri S."/>
            <person name="Kim M."/>
            <person name="Overton L."/>
            <person name="Reardon M."/>
            <person name="Tsitrin T."/>
            <person name="Vuong H."/>
            <person name="Weaver B."/>
            <person name="Ciecko A."/>
            <person name="Tallon L."/>
            <person name="Jackson J."/>
            <person name="Pai G."/>
            <person name="Aken S.V."/>
            <person name="Utterback T."/>
            <person name="Reidmuller S."/>
            <person name="Feldblyum T."/>
            <person name="Hsiao J."/>
            <person name="Zismann V."/>
            <person name="Iobst S."/>
            <person name="de Vazeille A.R."/>
            <person name="Buell C.R."/>
            <person name="Ying K."/>
            <person name="Li Y."/>
            <person name="Lu T."/>
            <person name="Huang Y."/>
            <person name="Zhao Q."/>
            <person name="Feng Q."/>
            <person name="Zhang L."/>
            <person name="Zhu J."/>
            <person name="Weng Q."/>
            <person name="Mu J."/>
            <person name="Lu Y."/>
            <person name="Fan D."/>
            <person name="Liu Y."/>
            <person name="Guan J."/>
            <person name="Zhang Y."/>
            <person name="Yu S."/>
            <person name="Liu X."/>
            <person name="Zhang Y."/>
            <person name="Hong G."/>
            <person name="Han B."/>
            <person name="Choisne N."/>
            <person name="Demange N."/>
            <person name="Orjeda G."/>
            <person name="Samain S."/>
            <person name="Cattolico L."/>
            <person name="Pelletier E."/>
            <person name="Couloux A."/>
            <person name="Segurens B."/>
            <person name="Wincker P."/>
            <person name="D'Hont A."/>
            <person name="Scarpelli C."/>
            <person name="Weissenbach J."/>
            <person name="Salanoubat M."/>
            <person name="Quetier F."/>
            <person name="Yu Y."/>
            <person name="Kim H.R."/>
            <person name="Rambo T."/>
            <person name="Currie J."/>
            <person name="Collura K."/>
            <person name="Luo M."/>
            <person name="Yang T."/>
            <person name="Ammiraju J.S.S."/>
            <person name="Engler F."/>
            <person name="Soderlund C."/>
            <person name="Wing R.A."/>
            <person name="Palmer L.E."/>
            <person name="de la Bastide M."/>
            <person name="Spiegel L."/>
            <person name="Nascimento L."/>
            <person name="Zutavern T."/>
            <person name="O'Shaughnessy A."/>
            <person name="Dike S."/>
            <person name="Dedhia N."/>
            <person name="Preston R."/>
            <person name="Balija V."/>
            <person name="McCombie W.R."/>
            <person name="Chow T."/>
            <person name="Chen H."/>
            <person name="Chung M."/>
            <person name="Chen C."/>
            <person name="Shaw J."/>
            <person name="Wu H."/>
            <person name="Hsiao K."/>
            <person name="Chao Y."/>
            <person name="Chu M."/>
            <person name="Cheng C."/>
            <person name="Hour A."/>
            <person name="Lee P."/>
            <person name="Lin S."/>
            <person name="Lin Y."/>
            <person name="Liou J."/>
            <person name="Liu S."/>
            <person name="Hsing Y."/>
            <person name="Raghuvanshi S."/>
            <person name="Mohanty A."/>
            <person name="Bharti A.K."/>
            <person name="Gaur A."/>
            <person name="Gupta V."/>
            <person name="Kumar D."/>
            <person name="Ravi V."/>
            <person name="Vij S."/>
            <person name="Kapur A."/>
            <person name="Khurana P."/>
            <person name="Khurana P."/>
            <person name="Khurana J.P."/>
            <person name="Tyagi A.K."/>
            <person name="Gaikwad K."/>
            <person name="Singh A."/>
            <person name="Dalal V."/>
            <person name="Srivastava S."/>
            <person name="Dixit A."/>
            <person name="Pal A.K."/>
            <person name="Ghazi I.A."/>
            <person name="Yadav M."/>
            <person name="Pandit A."/>
            <person name="Bhargava A."/>
            <person name="Sureshbabu K."/>
            <person name="Batra K."/>
            <person name="Sharma T.R."/>
            <person name="Mohapatra T."/>
            <person name="Singh N.K."/>
            <person name="Messing J."/>
            <person name="Nelson A.B."/>
            <person name="Fuks G."/>
            <person name="Kavchok S."/>
            <person name="Keizer G."/>
            <person name="Linton E."/>
            <person name="Llaca V."/>
            <person name="Song R."/>
            <person name="Tanyolac B."/>
            <person name="Young S."/>
            <person name="Ho-Il K."/>
            <person name="Hahn J.H."/>
            <person name="Sangsakoo G."/>
            <person name="Vanavichit A."/>
            <person name="de Mattos Luiz.A.T."/>
            <person name="Zimmer P.D."/>
            <person name="Malone G."/>
            <person name="Dellagostin O."/>
            <person name="de Oliveira A.C."/>
            <person name="Bevan M."/>
            <person name="Bancroft I."/>
            <person name="Minx P."/>
            <person name="Cordum H."/>
            <person name="Wilson R."/>
            <person name="Cheng Z."/>
            <person name="Jin W."/>
            <person name="Jiang J."/>
            <person name="Leong S.A."/>
            <person name="Iwama H."/>
            <person name="Gojobori T."/>
            <person name="Itoh T."/>
            <person name="Niimura Y."/>
            <person name="Fujii Y."/>
            <person name="Habara T."/>
            <person name="Sakai H."/>
            <person name="Sato Y."/>
            <person name="Wilson G."/>
            <person name="Kumar K."/>
            <person name="McCouch S."/>
            <person name="Juretic N."/>
            <person name="Hoen D."/>
            <person name="Wright S."/>
            <person name="Bruskiewich R."/>
            <person name="Bureau T."/>
            <person name="Miyao A."/>
            <person name="Hirochika H."/>
            <person name="Nishikawa T."/>
            <person name="Kadowaki K."/>
            <person name="Sugiura M."/>
            <person name="Burr B."/>
            <person name="Sasaki T."/>
        </authorList>
    </citation>
    <scope>NUCLEOTIDE SEQUENCE [LARGE SCALE GENOMIC DNA]</scope>
    <source>
        <strain evidence="3">cv. Nipponbare</strain>
    </source>
</reference>